<organism evidence="2 3">
    <name type="scientific">Burkholderia ambifaria</name>
    <dbReference type="NCBI Taxonomy" id="152480"/>
    <lineage>
        <taxon>Bacteria</taxon>
        <taxon>Pseudomonadati</taxon>
        <taxon>Pseudomonadota</taxon>
        <taxon>Betaproteobacteria</taxon>
        <taxon>Burkholderiales</taxon>
        <taxon>Burkholderiaceae</taxon>
        <taxon>Burkholderia</taxon>
        <taxon>Burkholderia cepacia complex</taxon>
    </lineage>
</organism>
<dbReference type="EMBL" id="JAGSVG010000015">
    <property type="protein sequence ID" value="MBR8130743.1"/>
    <property type="molecule type" value="Genomic_DNA"/>
</dbReference>
<accession>A0AA41E944</accession>
<name>A0AA41E944_9BURK</name>
<comment type="caution">
    <text evidence="2">The sequence shown here is derived from an EMBL/GenBank/DDBJ whole genome shotgun (WGS) entry which is preliminary data.</text>
</comment>
<evidence type="ECO:0000256" key="1">
    <source>
        <dbReference type="SAM" id="MobiDB-lite"/>
    </source>
</evidence>
<reference evidence="2" key="1">
    <citation type="submission" date="2021-04" db="EMBL/GenBank/DDBJ databases">
        <title>A collection of bacterial strains from the Burkholderia cepacia Research Laboratory and Repository.</title>
        <authorList>
            <person name="Lipuma J."/>
            <person name="Spilker T."/>
        </authorList>
    </citation>
    <scope>NUCLEOTIDE SEQUENCE</scope>
    <source>
        <strain evidence="2">AU36012</strain>
    </source>
</reference>
<proteinExistence type="predicted"/>
<evidence type="ECO:0000313" key="3">
    <source>
        <dbReference type="Proteomes" id="UP000682266"/>
    </source>
</evidence>
<gene>
    <name evidence="2" type="ORF">KDW93_17505</name>
</gene>
<evidence type="ECO:0000313" key="2">
    <source>
        <dbReference type="EMBL" id="MBR8130743.1"/>
    </source>
</evidence>
<dbReference type="Proteomes" id="UP000682266">
    <property type="component" value="Unassembled WGS sequence"/>
</dbReference>
<dbReference type="NCBIfam" id="NF041347">
    <property type="entry name" value="XopG"/>
    <property type="match status" value="1"/>
</dbReference>
<feature type="region of interest" description="Disordered" evidence="1">
    <location>
        <begin position="189"/>
        <end position="213"/>
    </location>
</feature>
<dbReference type="RefSeq" id="WP_176091126.1">
    <property type="nucleotide sequence ID" value="NZ_CADERF010000018.1"/>
</dbReference>
<dbReference type="Pfam" id="PF14891">
    <property type="entry name" value="Peptidase_M91"/>
    <property type="match status" value="1"/>
</dbReference>
<dbReference type="AlphaFoldDB" id="A0AA41E944"/>
<dbReference type="InterPro" id="IPR028208">
    <property type="entry name" value="Effector_pro_NleD-like"/>
</dbReference>
<protein>
    <recommendedName>
        <fullName evidence="4">Effector protein</fullName>
    </recommendedName>
</protein>
<sequence>MKISSSVAPHIYLEASESNLEFFRKTNSALAKIQSKRSGQSLLDGLRPYARSGKTVTIYASEVDATSALLTADQARARGIDCDNLVESNNIAVKLAKRRDESRANEGVRALVQWNPDAGLRIDERGAPYLEIPSEVAYIALAHELVHAKYIIEGNYFGYDGDPLDPDSDSFREEQRAVGIGEFSYTIPSENSIRAEHSQPIRSRYRSGTPEPK</sequence>
<evidence type="ECO:0008006" key="4">
    <source>
        <dbReference type="Google" id="ProtNLM"/>
    </source>
</evidence>